<dbReference type="KEGG" id="acu:Atc_0796"/>
<gene>
    <name evidence="1" type="ordered locus">Atc_0796</name>
</gene>
<reference evidence="1 2" key="1">
    <citation type="journal article" date="2011" name="J. Genet. Genomics">
        <title>Unraveling the Acidithiobacillus caldus complete genome and its central metabolisms for carbon assimilation.</title>
        <authorList>
            <person name="You X.Y."/>
            <person name="Guo X."/>
            <person name="Zheng H.J."/>
            <person name="Zhang M.J."/>
            <person name="Liu L.J."/>
            <person name="Zhu Y.Q."/>
            <person name="Zhu B."/>
            <person name="Wang S.Y."/>
            <person name="Zhao G.P."/>
            <person name="Poetsch A."/>
            <person name="Jiang C.Y."/>
            <person name="Liu S.J."/>
        </authorList>
    </citation>
    <scope>NUCLEOTIDE SEQUENCE [LARGE SCALE GENOMIC DNA]</scope>
    <source>
        <strain evidence="1 2">SM-1</strain>
    </source>
</reference>
<evidence type="ECO:0000313" key="2">
    <source>
        <dbReference type="Proteomes" id="UP000006135"/>
    </source>
</evidence>
<proteinExistence type="predicted"/>
<name>F9ZLW3_ACICS</name>
<organism evidence="1 2">
    <name type="scientific">Acidithiobacillus caldus (strain SM-1)</name>
    <dbReference type="NCBI Taxonomy" id="990288"/>
    <lineage>
        <taxon>Bacteria</taxon>
        <taxon>Pseudomonadati</taxon>
        <taxon>Pseudomonadota</taxon>
        <taxon>Acidithiobacillia</taxon>
        <taxon>Acidithiobacillales</taxon>
        <taxon>Acidithiobacillaceae</taxon>
        <taxon>Acidithiobacillus</taxon>
    </lineage>
</organism>
<keyword evidence="2" id="KW-1185">Reference proteome</keyword>
<protein>
    <submittedName>
        <fullName evidence="1">Uncharacterized protein</fullName>
    </submittedName>
</protein>
<accession>F9ZLW3</accession>
<dbReference type="Proteomes" id="UP000006135">
    <property type="component" value="Chromosome"/>
</dbReference>
<dbReference type="HOGENOM" id="CLU_3380052_0_0_6"/>
<dbReference type="AlphaFoldDB" id="F9ZLW3"/>
<dbReference type="STRING" id="990288.Atc_0796"/>
<evidence type="ECO:0000313" key="1">
    <source>
        <dbReference type="EMBL" id="AEK57445.1"/>
    </source>
</evidence>
<dbReference type="EMBL" id="CP002573">
    <property type="protein sequence ID" value="AEK57445.1"/>
    <property type="molecule type" value="Genomic_DNA"/>
</dbReference>
<sequence length="33" mass="3941">MIGVLLRIVAIFCRCPERLLRPFRHPAIPFQNY</sequence>